<evidence type="ECO:0000256" key="8">
    <source>
        <dbReference type="ARBA" id="ARBA00023228"/>
    </source>
</evidence>
<organism evidence="12 13">
    <name type="scientific">Dendrobium thyrsiflorum</name>
    <name type="common">Pinecone-like raceme dendrobium</name>
    <name type="synonym">Orchid</name>
    <dbReference type="NCBI Taxonomy" id="117978"/>
    <lineage>
        <taxon>Eukaryota</taxon>
        <taxon>Viridiplantae</taxon>
        <taxon>Streptophyta</taxon>
        <taxon>Embryophyta</taxon>
        <taxon>Tracheophyta</taxon>
        <taxon>Spermatophyta</taxon>
        <taxon>Magnoliopsida</taxon>
        <taxon>Liliopsida</taxon>
        <taxon>Asparagales</taxon>
        <taxon>Orchidaceae</taxon>
        <taxon>Epidendroideae</taxon>
        <taxon>Malaxideae</taxon>
        <taxon>Dendrobiinae</taxon>
        <taxon>Dendrobium</taxon>
    </lineage>
</organism>
<dbReference type="PANTHER" id="PTHR14363:SF13">
    <property type="entry name" value="OS07G0598400 PROTEIN"/>
    <property type="match status" value="1"/>
</dbReference>
<comment type="subcellular location">
    <subcellularLocation>
        <location evidence="9">Lysosome membrane</location>
        <topology evidence="9">Peripheral membrane protein</topology>
    </subcellularLocation>
    <subcellularLocation>
        <location evidence="1">Secreted</location>
    </subcellularLocation>
</comment>
<keyword evidence="13" id="KW-1185">Reference proteome</keyword>
<dbReference type="Gene3D" id="3.20.20.80">
    <property type="entry name" value="Glycosidases"/>
    <property type="match status" value="1"/>
</dbReference>
<evidence type="ECO:0000256" key="3">
    <source>
        <dbReference type="ARBA" id="ARBA00022525"/>
    </source>
</evidence>
<name>A0ABD0UNZ1_DENTH</name>
<comment type="caution">
    <text evidence="12">The sequence shown here is derived from an EMBL/GenBank/DDBJ whole genome shotgun (WGS) entry which is preliminary data.</text>
</comment>
<keyword evidence="5" id="KW-0378">Hydrolase</keyword>
<dbReference type="GO" id="GO:0005576">
    <property type="term" value="C:extracellular region"/>
    <property type="evidence" value="ECO:0007669"/>
    <property type="project" value="UniProtKB-SubCell"/>
</dbReference>
<keyword evidence="6" id="KW-0472">Membrane</keyword>
<evidence type="ECO:0000256" key="1">
    <source>
        <dbReference type="ARBA" id="ARBA00004613"/>
    </source>
</evidence>
<protein>
    <recommendedName>
        <fullName evidence="14">Heparanase-like protein 2</fullName>
    </recommendedName>
</protein>
<accession>A0ABD0UNZ1</accession>
<proteinExistence type="inferred from homology"/>
<evidence type="ECO:0000256" key="11">
    <source>
        <dbReference type="SAM" id="SignalP"/>
    </source>
</evidence>
<feature type="signal peptide" evidence="11">
    <location>
        <begin position="1"/>
        <end position="27"/>
    </location>
</feature>
<dbReference type="FunFam" id="3.20.20.80:FF:000023">
    <property type="entry name" value="heparanase-like protein 3"/>
    <property type="match status" value="1"/>
</dbReference>
<dbReference type="InterPro" id="IPR017853">
    <property type="entry name" value="GH"/>
</dbReference>
<evidence type="ECO:0008006" key="14">
    <source>
        <dbReference type="Google" id="ProtNLM"/>
    </source>
</evidence>
<feature type="chain" id="PRO_5044753748" description="Heparanase-like protein 2" evidence="11">
    <location>
        <begin position="28"/>
        <end position="533"/>
    </location>
</feature>
<reference evidence="12 13" key="1">
    <citation type="journal article" date="2024" name="Plant Biotechnol. J.">
        <title>Dendrobium thyrsiflorum genome and its molecular insights into genes involved in important horticultural traits.</title>
        <authorList>
            <person name="Chen B."/>
            <person name="Wang J.Y."/>
            <person name="Zheng P.J."/>
            <person name="Li K.L."/>
            <person name="Liang Y.M."/>
            <person name="Chen X.F."/>
            <person name="Zhang C."/>
            <person name="Zhao X."/>
            <person name="He X."/>
            <person name="Zhang G.Q."/>
            <person name="Liu Z.J."/>
            <person name="Xu Q."/>
        </authorList>
    </citation>
    <scope>NUCLEOTIDE SEQUENCE [LARGE SCALE GENOMIC DNA]</scope>
    <source>
        <strain evidence="12">GZMU011</strain>
    </source>
</reference>
<sequence length="533" mass="59596">MKETLSSRLTILFSLLLIISNIPHSLQEEVTISVQSVTTIARTDWNFICATLDWWPPEKCNYNMCPWGKSSIINLNLNNTILNNAIKAFSSLRIRMGGSLQDQVIYKVERNLPPCHSFKKLKEGLFGFSTGCLDMPRWDKLNVMLSRAGAVLTFGLNALYGRAKVPSTSLYVGDWDSSNAREFINYTISKNYKIDSWEFGNELSGSGIGAKVEVDQYGKDLIALKALIDELYPKSSSKPKILAPGGFYDQAWFDKMLQISGPDVVNGVTHHIYNLGGGDDKGILQKILDPYYLDYIVQTFKNVALTIRNFGPWSSSWVGEAGGAYNSGAKGVSNTFVNSFWYLDQLGMASVFGHKVYCRQALIGGNYALLNTTNFKPNPDYYSALLWSKLMGPEVLQTIHNGTPYLRAYTHCTKNKAGVTMLLINLSNSTTFNVSVKNDMNLYPPQMRKNSASEILEQGEREEYRLTPKHGKLQSRVVLLNGKQLKLTHTKDIPEINPISTGPHPKATVHISPLSILFVRFKDFRAPACPVKN</sequence>
<evidence type="ECO:0000256" key="6">
    <source>
        <dbReference type="ARBA" id="ARBA00023136"/>
    </source>
</evidence>
<dbReference type="InterPro" id="IPR005199">
    <property type="entry name" value="Glyco_hydro_79"/>
</dbReference>
<comment type="similarity">
    <text evidence="2">Belongs to the glycosyl hydrolase 79 family.</text>
</comment>
<evidence type="ECO:0000256" key="7">
    <source>
        <dbReference type="ARBA" id="ARBA00023180"/>
    </source>
</evidence>
<dbReference type="GO" id="GO:0005765">
    <property type="term" value="C:lysosomal membrane"/>
    <property type="evidence" value="ECO:0007669"/>
    <property type="project" value="UniProtKB-SubCell"/>
</dbReference>
<dbReference type="Pfam" id="PF03662">
    <property type="entry name" value="Glyco_hydro_79n"/>
    <property type="match status" value="1"/>
</dbReference>
<keyword evidence="4 11" id="KW-0732">Signal</keyword>
<evidence type="ECO:0000256" key="5">
    <source>
        <dbReference type="ARBA" id="ARBA00022801"/>
    </source>
</evidence>
<evidence type="ECO:0000256" key="10">
    <source>
        <dbReference type="ARBA" id="ARBA00055929"/>
    </source>
</evidence>
<dbReference type="GO" id="GO:0016787">
    <property type="term" value="F:hydrolase activity"/>
    <property type="evidence" value="ECO:0007669"/>
    <property type="project" value="UniProtKB-KW"/>
</dbReference>
<evidence type="ECO:0000256" key="9">
    <source>
        <dbReference type="ARBA" id="ARBA00023765"/>
    </source>
</evidence>
<dbReference type="Proteomes" id="UP001552299">
    <property type="component" value="Unassembled WGS sequence"/>
</dbReference>
<keyword evidence="3" id="KW-0964">Secreted</keyword>
<evidence type="ECO:0000313" key="12">
    <source>
        <dbReference type="EMBL" id="KAL0914584.1"/>
    </source>
</evidence>
<dbReference type="SUPFAM" id="SSF51445">
    <property type="entry name" value="(Trans)glycosidases"/>
    <property type="match status" value="1"/>
</dbReference>
<evidence type="ECO:0000256" key="4">
    <source>
        <dbReference type="ARBA" id="ARBA00022729"/>
    </source>
</evidence>
<evidence type="ECO:0000313" key="13">
    <source>
        <dbReference type="Proteomes" id="UP001552299"/>
    </source>
</evidence>
<gene>
    <name evidence="12" type="ORF">M5K25_014945</name>
</gene>
<comment type="function">
    <text evidence="10">Endoglycosidase which is a cell surface and extracellular matrix-degrading enzyme. Cleaves heparan sulfate proteoglycans (HSPGs) into heparan sulfate side chains and core proteoglycans.</text>
</comment>
<dbReference type="EMBL" id="JANQDX010000012">
    <property type="protein sequence ID" value="KAL0914584.1"/>
    <property type="molecule type" value="Genomic_DNA"/>
</dbReference>
<keyword evidence="8" id="KW-0458">Lysosome</keyword>
<keyword evidence="7" id="KW-0325">Glycoprotein</keyword>
<dbReference type="PANTHER" id="PTHR14363">
    <property type="entry name" value="HEPARANASE-RELATED"/>
    <property type="match status" value="1"/>
</dbReference>
<dbReference type="AlphaFoldDB" id="A0ABD0UNZ1"/>
<evidence type="ECO:0000256" key="2">
    <source>
        <dbReference type="ARBA" id="ARBA00009800"/>
    </source>
</evidence>